<evidence type="ECO:0000313" key="4">
    <source>
        <dbReference type="WBParaSite" id="TMUE_2000008446.1"/>
    </source>
</evidence>
<feature type="region of interest" description="Disordered" evidence="1">
    <location>
        <begin position="1095"/>
        <end position="1303"/>
    </location>
</feature>
<feature type="region of interest" description="Disordered" evidence="1">
    <location>
        <begin position="722"/>
        <end position="763"/>
    </location>
</feature>
<feature type="compositionally biased region" description="Pro residues" evidence="1">
    <location>
        <begin position="210"/>
        <end position="224"/>
    </location>
</feature>
<dbReference type="Proteomes" id="UP000046395">
    <property type="component" value="Unassembled WGS sequence"/>
</dbReference>
<proteinExistence type="predicted"/>
<dbReference type="PROSITE" id="PS51444">
    <property type="entry name" value="FH2"/>
    <property type="match status" value="1"/>
</dbReference>
<feature type="compositionally biased region" description="Polar residues" evidence="1">
    <location>
        <begin position="744"/>
        <end position="763"/>
    </location>
</feature>
<feature type="region of interest" description="Disordered" evidence="1">
    <location>
        <begin position="1071"/>
        <end position="1090"/>
    </location>
</feature>
<feature type="compositionally biased region" description="Polar residues" evidence="1">
    <location>
        <begin position="1270"/>
        <end position="1281"/>
    </location>
</feature>
<dbReference type="InterPro" id="IPR015425">
    <property type="entry name" value="FH2_Formin"/>
</dbReference>
<evidence type="ECO:0000313" key="3">
    <source>
        <dbReference type="Proteomes" id="UP000046395"/>
    </source>
</evidence>
<feature type="compositionally biased region" description="Polar residues" evidence="1">
    <location>
        <begin position="372"/>
        <end position="392"/>
    </location>
</feature>
<feature type="compositionally biased region" description="Low complexity" evidence="1">
    <location>
        <begin position="821"/>
        <end position="858"/>
    </location>
</feature>
<feature type="region of interest" description="Disordered" evidence="1">
    <location>
        <begin position="1009"/>
        <end position="1040"/>
    </location>
</feature>
<accession>A0A5S6QM80</accession>
<dbReference type="PANTHER" id="PTHR46345:SF8">
    <property type="entry name" value="FORMIN 3, ISOFORM B"/>
    <property type="match status" value="1"/>
</dbReference>
<dbReference type="STRING" id="70415.A0A5S6QM80"/>
<evidence type="ECO:0000256" key="1">
    <source>
        <dbReference type="SAM" id="MobiDB-lite"/>
    </source>
</evidence>
<organism evidence="3 4">
    <name type="scientific">Trichuris muris</name>
    <name type="common">Mouse whipworm</name>
    <dbReference type="NCBI Taxonomy" id="70415"/>
    <lineage>
        <taxon>Eukaryota</taxon>
        <taxon>Metazoa</taxon>
        <taxon>Ecdysozoa</taxon>
        <taxon>Nematoda</taxon>
        <taxon>Enoplea</taxon>
        <taxon>Dorylaimia</taxon>
        <taxon>Trichinellida</taxon>
        <taxon>Trichuridae</taxon>
        <taxon>Trichuris</taxon>
    </lineage>
</organism>
<sequence length="1423" mass="154892">MVGHLTVSYSLDTPLVRQAGPNALELRMHIDAVDKSSSSVDDHSSRRLTIGSRHPSSSEKDCSLERTLTEFRVSVDTRKASEARLSDLFSTVCKQVKGTSREPVFNRFLTQLVLVENEGYERGRVSSPVSGDDIRSESCRLKSSGFWDALDHFLHSLEGHQEVQGPTSVVSGGNQQQQQEQRSNKSLDAVKNTCTTGRLSIRDRATCSPAAPPPAPPPPPPPLPVSLSVGRSTSSSVLQKQQCISSLRMHSPRELSTETPVEESKCSLQNRPWVASGHSERWSGVPAPPKVPPDLNAAKSPPCRELTPSRTLPTPSVKLRSLPWHKVPSMRVTTGRDNVWAQGAREFDSDFLPDLNMLEELFSAGPPPVQPSQPCSNGSTTKGSDCPSSVTPPGTLDRKDSGSSCRMSTLERRLKETTEINLLDPKRSINVNIFLKQFRGGVGELANSIRMNKAEDIGSEKLRSMIKILPEPDEVETLNAFTGDRSKLGDAERFFLHLLEIPNYRLRVETMLLKTEFASIVDAIKPSVEVMIKAAKELMKNSALPELLYIVLLVGNYLNTGAYSGNAFGFRLVSLWNLFELRANRPDVTLLHCVAAEAERKNAALLLFSEQLPNLQKASKLSMDALMADYRCLQERIGHAALQVTKCDNEQLFSEISQFVESAKKELKAVDSSLKQLDQLRVQVAEFFCEEVQPFKLEDCFKVIASFQTRFALAVQENAERRSRDLKRTGRTAEAGVDSLPGSKASSPSLGRHQSSTSISSLSCNEKSRDKFEVGNSKSGLHWLSASLRKPVRHQSSLVNLLHTDRERPRRPSIPNLLDQSSISGRRLRRSGSGTSILSGEFASGDLDSSSMSGMSDSPFPSIPRVRVQEPSVLHQNGRNFCSSTGRRVAMHCRGANGKPNDLNEFLELLEAEKEKMEWSLYGRRYRVSSSDLSATKFGNRTSSSSAEIDLTGSCSVEAPERAVSGLSSRLASEIDQVVVHCENACAEIDRIGIDGQLPLDASWTSSGRSLRDSGISDMQASPRDELVNGQPVSQGENSLVTSRLESPLCKLSEDESSSLPDPFLHAAQRLSTAAQRENASESFSKVERPRNVTGKDVFAHDSTTGRDTTGDGDDGFETASTLSNEHVSVGNGTPASRAMPRKGAPIRERKESPPNKVLPRYMAPTKAATSAIANRKNKDPAAAPVHCPIIKSVSTSKLNEPRKPRSASSTPSFARLRNGTPSTLPSQVAGKTSEKTLTKCLPKNKDDGLAVASASKPVDPRARLHNQAKRPSTPQSQTRNNEGEHPPVLDRGANKPTSSAVCRPVRTQAKNCQITRGANAAAANNITGRAKSLEAHKSLSPSAIAPRKTAKLQQPNGNGTGAAACGDKRWERLKSPPKTTLTAHKAATRLTSKETVPSAAITAGGVRSSKAVIVKKTLPPWR</sequence>
<feature type="compositionally biased region" description="Polar residues" evidence="1">
    <location>
        <begin position="1031"/>
        <end position="1040"/>
    </location>
</feature>
<name>A0A5S6QM80_TRIMR</name>
<feature type="compositionally biased region" description="Polar residues" evidence="1">
    <location>
        <begin position="164"/>
        <end position="174"/>
    </location>
</feature>
<feature type="compositionally biased region" description="Basic and acidic residues" evidence="1">
    <location>
        <begin position="35"/>
        <end position="45"/>
    </location>
</feature>
<feature type="compositionally biased region" description="Basic and acidic residues" evidence="1">
    <location>
        <begin position="1233"/>
        <end position="1249"/>
    </location>
</feature>
<feature type="region of interest" description="Disordered" evidence="1">
    <location>
        <begin position="35"/>
        <end position="61"/>
    </location>
</feature>
<feature type="region of interest" description="Disordered" evidence="1">
    <location>
        <begin position="164"/>
        <end position="239"/>
    </location>
</feature>
<dbReference type="SMART" id="SM00498">
    <property type="entry name" value="FH2"/>
    <property type="match status" value="1"/>
</dbReference>
<evidence type="ECO:0000259" key="2">
    <source>
        <dbReference type="PROSITE" id="PS51444"/>
    </source>
</evidence>
<dbReference type="Gene3D" id="1.20.58.2220">
    <property type="entry name" value="Formin, FH2 domain"/>
    <property type="match status" value="1"/>
</dbReference>
<dbReference type="InterPro" id="IPR042201">
    <property type="entry name" value="FH2_Formin_sf"/>
</dbReference>
<dbReference type="WBParaSite" id="TMUE_2000008446.1">
    <property type="protein sequence ID" value="TMUE_2000008446.1"/>
    <property type="gene ID" value="WBGene00285923"/>
</dbReference>
<feature type="compositionally biased region" description="Polar residues" evidence="1">
    <location>
        <begin position="1119"/>
        <end position="1135"/>
    </location>
</feature>
<feature type="region of interest" description="Disordered" evidence="1">
    <location>
        <begin position="800"/>
        <end position="861"/>
    </location>
</feature>
<dbReference type="PANTHER" id="PTHR46345">
    <property type="entry name" value="INVERTED FORMIN-2"/>
    <property type="match status" value="1"/>
</dbReference>
<feature type="region of interest" description="Disordered" evidence="1">
    <location>
        <begin position="362"/>
        <end position="407"/>
    </location>
</feature>
<feature type="domain" description="FH2" evidence="2">
    <location>
        <begin position="309"/>
        <end position="737"/>
    </location>
</feature>
<feature type="compositionally biased region" description="Polar residues" evidence="1">
    <location>
        <begin position="1220"/>
        <end position="1231"/>
    </location>
</feature>
<reference evidence="4" key="1">
    <citation type="submission" date="2019-12" db="UniProtKB">
        <authorList>
            <consortium name="WormBaseParasite"/>
        </authorList>
    </citation>
    <scope>IDENTIFICATION</scope>
</reference>
<feature type="compositionally biased region" description="Low complexity" evidence="1">
    <location>
        <begin position="225"/>
        <end position="237"/>
    </location>
</feature>
<dbReference type="SUPFAM" id="SSF101447">
    <property type="entry name" value="Formin homology 2 domain (FH2 domain)"/>
    <property type="match status" value="1"/>
</dbReference>
<feature type="compositionally biased region" description="Polar residues" evidence="1">
    <location>
        <begin position="1071"/>
        <end position="1084"/>
    </location>
</feature>
<keyword evidence="3" id="KW-1185">Reference proteome</keyword>
<dbReference type="Pfam" id="PF02181">
    <property type="entry name" value="FH2"/>
    <property type="match status" value="1"/>
</dbReference>
<protein>
    <submittedName>
        <fullName evidence="4">FH2 domain-containing protein</fullName>
    </submittedName>
</protein>